<evidence type="ECO:0000313" key="2">
    <source>
        <dbReference type="Proteomes" id="UP000037600"/>
    </source>
</evidence>
<proteinExistence type="predicted"/>
<dbReference type="RefSeq" id="WP_048692016.1">
    <property type="nucleotide sequence ID" value="NZ_KQ130489.1"/>
</dbReference>
<dbReference type="Proteomes" id="UP000037600">
    <property type="component" value="Unassembled WGS sequence"/>
</dbReference>
<evidence type="ECO:0008006" key="3">
    <source>
        <dbReference type="Google" id="ProtNLM"/>
    </source>
</evidence>
<dbReference type="GO" id="GO:0019867">
    <property type="term" value="C:outer membrane"/>
    <property type="evidence" value="ECO:0007669"/>
    <property type="project" value="InterPro"/>
</dbReference>
<dbReference type="InterPro" id="IPR004658">
    <property type="entry name" value="OMP_Slp"/>
</dbReference>
<dbReference type="PANTHER" id="PTHR37530">
    <property type="entry name" value="OUTER MEMBRANE PROTEIN SLP"/>
    <property type="match status" value="1"/>
</dbReference>
<dbReference type="Pfam" id="PF03843">
    <property type="entry name" value="Slp"/>
    <property type="match status" value="1"/>
</dbReference>
<dbReference type="PIRSF" id="PIRSF004982">
    <property type="entry name" value="SlP"/>
    <property type="match status" value="1"/>
</dbReference>
<gene>
    <name evidence="1" type="ORF">XM47_09570</name>
</gene>
<dbReference type="OrthoDB" id="5295757at2"/>
<dbReference type="EMBL" id="LAZL01000012">
    <property type="protein sequence ID" value="KMT65275.1"/>
    <property type="molecule type" value="Genomic_DNA"/>
</dbReference>
<dbReference type="NCBIfam" id="TIGR00752">
    <property type="entry name" value="slp"/>
    <property type="match status" value="1"/>
</dbReference>
<organism evidence="1 2">
    <name type="scientific">Catenovulum maritimum</name>
    <dbReference type="NCBI Taxonomy" id="1513271"/>
    <lineage>
        <taxon>Bacteria</taxon>
        <taxon>Pseudomonadati</taxon>
        <taxon>Pseudomonadota</taxon>
        <taxon>Gammaproteobacteria</taxon>
        <taxon>Alteromonadales</taxon>
        <taxon>Alteromonadaceae</taxon>
        <taxon>Catenovulum</taxon>
    </lineage>
</organism>
<dbReference type="AlphaFoldDB" id="A0A0J8GR19"/>
<keyword evidence="2" id="KW-1185">Reference proteome</keyword>
<protein>
    <recommendedName>
        <fullName evidence="3">Starvation-inducible protein</fullName>
    </recommendedName>
</protein>
<reference evidence="1 2" key="1">
    <citation type="submission" date="2015-04" db="EMBL/GenBank/DDBJ databases">
        <title>Draft Genome Sequence of the Novel Agar-Digesting Marine Bacterium Q1.</title>
        <authorList>
            <person name="Li Y."/>
            <person name="Li D."/>
            <person name="Chen G."/>
            <person name="Du Z."/>
        </authorList>
    </citation>
    <scope>NUCLEOTIDE SEQUENCE [LARGE SCALE GENOMIC DNA]</scope>
    <source>
        <strain evidence="1 2">Q1</strain>
    </source>
</reference>
<sequence>MQNNNFKQIAIVLVSLWLTSCAIVPKDLQVADDSKLVSYKEVSLNPNQNLNQLARWGGVIAKIDNLSGETMLEIVHFEAHSSTKPKVTDNSIGRFRVYVKHFLEPSIYKEGRLISALGTIAVSEQDKIGEQDILYPVIKDAKIYLWPIVKERQEHDHWRDPFWPYSSNWYWARYHRLHPYYIQTKSINKKSKKRKD</sequence>
<accession>A0A0J8GR19</accession>
<dbReference type="STRING" id="1513271.XM47_09570"/>
<evidence type="ECO:0000313" key="1">
    <source>
        <dbReference type="EMBL" id="KMT65275.1"/>
    </source>
</evidence>
<name>A0A0J8GR19_9ALTE</name>
<comment type="caution">
    <text evidence="1">The sequence shown here is derived from an EMBL/GenBank/DDBJ whole genome shotgun (WGS) entry which is preliminary data.</text>
</comment>
<dbReference type="PANTHER" id="PTHR37530:SF1">
    <property type="entry name" value="OUTER MEMBRANE PROTEIN SLP"/>
    <property type="match status" value="1"/>
</dbReference>
<dbReference type="PROSITE" id="PS51257">
    <property type="entry name" value="PROKAR_LIPOPROTEIN"/>
    <property type="match status" value="1"/>
</dbReference>